<feature type="compositionally biased region" description="Polar residues" evidence="1">
    <location>
        <begin position="72"/>
        <end position="84"/>
    </location>
</feature>
<gene>
    <name evidence="2" type="ORF">SETTUDRAFT_19631</name>
</gene>
<reference evidence="2 3" key="1">
    <citation type="journal article" date="2012" name="PLoS Pathog.">
        <title>Diverse lifestyles and strategies of plant pathogenesis encoded in the genomes of eighteen Dothideomycetes fungi.</title>
        <authorList>
            <person name="Ohm R.A."/>
            <person name="Feau N."/>
            <person name="Henrissat B."/>
            <person name="Schoch C.L."/>
            <person name="Horwitz B.A."/>
            <person name="Barry K.W."/>
            <person name="Condon B.J."/>
            <person name="Copeland A.C."/>
            <person name="Dhillon B."/>
            <person name="Glaser F."/>
            <person name="Hesse C.N."/>
            <person name="Kosti I."/>
            <person name="LaButti K."/>
            <person name="Lindquist E.A."/>
            <person name="Lucas S."/>
            <person name="Salamov A.A."/>
            <person name="Bradshaw R.E."/>
            <person name="Ciuffetti L."/>
            <person name="Hamelin R.C."/>
            <person name="Kema G.H.J."/>
            <person name="Lawrence C."/>
            <person name="Scott J.A."/>
            <person name="Spatafora J.W."/>
            <person name="Turgeon B.G."/>
            <person name="de Wit P.J.G.M."/>
            <person name="Zhong S."/>
            <person name="Goodwin S.B."/>
            <person name="Grigoriev I.V."/>
        </authorList>
    </citation>
    <scope>NUCLEOTIDE SEQUENCE [LARGE SCALE GENOMIC DNA]</scope>
    <source>
        <strain evidence="3">28A</strain>
    </source>
</reference>
<evidence type="ECO:0000256" key="1">
    <source>
        <dbReference type="SAM" id="MobiDB-lite"/>
    </source>
</evidence>
<sequence>MPTPTLAAVAPIVSTCCTRPPGPVGTGGVVCLLRFVIRHPRHSHGFGIFEPCTFKLSRLAQQHNRLLPSRLQRTSLTPTASQPPQRVPTPIASPVGATGLAWSGYLSMAIPQHEPMYVRPSHRPLSTRL</sequence>
<dbReference type="Proteomes" id="UP000016935">
    <property type="component" value="Unassembled WGS sequence"/>
</dbReference>
<organism evidence="2 3">
    <name type="scientific">Exserohilum turcicum (strain 28A)</name>
    <name type="common">Northern leaf blight fungus</name>
    <name type="synonym">Setosphaeria turcica</name>
    <dbReference type="NCBI Taxonomy" id="671987"/>
    <lineage>
        <taxon>Eukaryota</taxon>
        <taxon>Fungi</taxon>
        <taxon>Dikarya</taxon>
        <taxon>Ascomycota</taxon>
        <taxon>Pezizomycotina</taxon>
        <taxon>Dothideomycetes</taxon>
        <taxon>Pleosporomycetidae</taxon>
        <taxon>Pleosporales</taxon>
        <taxon>Pleosporineae</taxon>
        <taxon>Pleosporaceae</taxon>
        <taxon>Exserohilum</taxon>
    </lineage>
</organism>
<dbReference type="AlphaFoldDB" id="R0IQD8"/>
<feature type="region of interest" description="Disordered" evidence="1">
    <location>
        <begin position="72"/>
        <end position="91"/>
    </location>
</feature>
<proteinExistence type="predicted"/>
<dbReference type="GeneID" id="19402218"/>
<reference evidence="2 3" key="2">
    <citation type="journal article" date="2013" name="PLoS Genet.">
        <title>Comparative genome structure, secondary metabolite, and effector coding capacity across Cochliobolus pathogens.</title>
        <authorList>
            <person name="Condon B.J."/>
            <person name="Leng Y."/>
            <person name="Wu D."/>
            <person name="Bushley K.E."/>
            <person name="Ohm R.A."/>
            <person name="Otillar R."/>
            <person name="Martin J."/>
            <person name="Schackwitz W."/>
            <person name="Grimwood J."/>
            <person name="MohdZainudin N."/>
            <person name="Xue C."/>
            <person name="Wang R."/>
            <person name="Manning V.A."/>
            <person name="Dhillon B."/>
            <person name="Tu Z.J."/>
            <person name="Steffenson B.J."/>
            <person name="Salamov A."/>
            <person name="Sun H."/>
            <person name="Lowry S."/>
            <person name="LaButti K."/>
            <person name="Han J."/>
            <person name="Copeland A."/>
            <person name="Lindquist E."/>
            <person name="Barry K."/>
            <person name="Schmutz J."/>
            <person name="Baker S.E."/>
            <person name="Ciuffetti L.M."/>
            <person name="Grigoriev I.V."/>
            <person name="Zhong S."/>
            <person name="Turgeon B.G."/>
        </authorList>
    </citation>
    <scope>NUCLEOTIDE SEQUENCE [LARGE SCALE GENOMIC DNA]</scope>
    <source>
        <strain evidence="3">28A</strain>
    </source>
</reference>
<dbReference type="RefSeq" id="XP_008024931.1">
    <property type="nucleotide sequence ID" value="XM_008026740.1"/>
</dbReference>
<accession>R0IQD8</accession>
<protein>
    <submittedName>
        <fullName evidence="2">Uncharacterized protein</fullName>
    </submittedName>
</protein>
<keyword evidence="3" id="KW-1185">Reference proteome</keyword>
<evidence type="ECO:0000313" key="3">
    <source>
        <dbReference type="Proteomes" id="UP000016935"/>
    </source>
</evidence>
<name>R0IQD8_EXST2</name>
<evidence type="ECO:0000313" key="2">
    <source>
        <dbReference type="EMBL" id="EOA87115.1"/>
    </source>
</evidence>
<dbReference type="EMBL" id="KB908592">
    <property type="protein sequence ID" value="EOA87115.1"/>
    <property type="molecule type" value="Genomic_DNA"/>
</dbReference>
<dbReference type="HOGENOM" id="CLU_1950159_0_0_1"/>